<feature type="transmembrane region" description="Helical" evidence="7">
    <location>
        <begin position="252"/>
        <end position="271"/>
    </location>
</feature>
<evidence type="ECO:0000259" key="8">
    <source>
        <dbReference type="Pfam" id="PF00892"/>
    </source>
</evidence>
<dbReference type="InterPro" id="IPR000620">
    <property type="entry name" value="EamA_dom"/>
</dbReference>
<dbReference type="Pfam" id="PF00892">
    <property type="entry name" value="EamA"/>
    <property type="match status" value="2"/>
</dbReference>
<evidence type="ECO:0000256" key="5">
    <source>
        <dbReference type="ARBA" id="ARBA00023136"/>
    </source>
</evidence>
<comment type="subcellular location">
    <subcellularLocation>
        <location evidence="1">Membrane</location>
        <topology evidence="1">Multi-pass membrane protein</topology>
    </subcellularLocation>
</comment>
<dbReference type="Proteomes" id="UP000540412">
    <property type="component" value="Unassembled WGS sequence"/>
</dbReference>
<dbReference type="InterPro" id="IPR037185">
    <property type="entry name" value="EmrE-like"/>
</dbReference>
<evidence type="ECO:0000313" key="10">
    <source>
        <dbReference type="Proteomes" id="UP000540412"/>
    </source>
</evidence>
<feature type="transmembrane region" description="Helical" evidence="7">
    <location>
        <begin position="159"/>
        <end position="176"/>
    </location>
</feature>
<evidence type="ECO:0000256" key="3">
    <source>
        <dbReference type="ARBA" id="ARBA00022692"/>
    </source>
</evidence>
<dbReference type="AlphaFoldDB" id="A0A7W9PJI6"/>
<evidence type="ECO:0000256" key="4">
    <source>
        <dbReference type="ARBA" id="ARBA00022989"/>
    </source>
</evidence>
<evidence type="ECO:0000256" key="7">
    <source>
        <dbReference type="SAM" id="Phobius"/>
    </source>
</evidence>
<evidence type="ECO:0000256" key="6">
    <source>
        <dbReference type="SAM" id="MobiDB-lite"/>
    </source>
</evidence>
<comment type="similarity">
    <text evidence="2">Belongs to the EamA transporter family.</text>
</comment>
<feature type="transmembrane region" description="Helical" evidence="7">
    <location>
        <begin position="97"/>
        <end position="120"/>
    </location>
</feature>
<dbReference type="GO" id="GO:0016020">
    <property type="term" value="C:membrane"/>
    <property type="evidence" value="ECO:0007669"/>
    <property type="project" value="UniProtKB-SubCell"/>
</dbReference>
<evidence type="ECO:0000313" key="9">
    <source>
        <dbReference type="EMBL" id="MBB5917336.1"/>
    </source>
</evidence>
<organism evidence="9 10">
    <name type="scientific">Nocardia transvalensis</name>
    <dbReference type="NCBI Taxonomy" id="37333"/>
    <lineage>
        <taxon>Bacteria</taxon>
        <taxon>Bacillati</taxon>
        <taxon>Actinomycetota</taxon>
        <taxon>Actinomycetes</taxon>
        <taxon>Mycobacteriales</taxon>
        <taxon>Nocardiaceae</taxon>
        <taxon>Nocardia</taxon>
    </lineage>
</organism>
<keyword evidence="10" id="KW-1185">Reference proteome</keyword>
<feature type="domain" description="EamA" evidence="8">
    <location>
        <begin position="158"/>
        <end position="294"/>
    </location>
</feature>
<reference evidence="9 10" key="1">
    <citation type="submission" date="2020-08" db="EMBL/GenBank/DDBJ databases">
        <title>Sequencing the genomes of 1000 actinobacteria strains.</title>
        <authorList>
            <person name="Klenk H.-P."/>
        </authorList>
    </citation>
    <scope>NUCLEOTIDE SEQUENCE [LARGE SCALE GENOMIC DNA]</scope>
    <source>
        <strain evidence="9 10">DSM 43582</strain>
    </source>
</reference>
<keyword evidence="5 7" id="KW-0472">Membrane</keyword>
<feature type="transmembrane region" description="Helical" evidence="7">
    <location>
        <begin position="129"/>
        <end position="147"/>
    </location>
</feature>
<dbReference type="PANTHER" id="PTHR32322">
    <property type="entry name" value="INNER MEMBRANE TRANSPORTER"/>
    <property type="match status" value="1"/>
</dbReference>
<name>A0A7W9PJI6_9NOCA</name>
<dbReference type="RefSeq" id="WP_169336528.1">
    <property type="nucleotide sequence ID" value="NZ_JACHIT010000002.1"/>
</dbReference>
<protein>
    <submittedName>
        <fullName evidence="9">Drug/metabolite transporter (DMT)-like permease</fullName>
    </submittedName>
</protein>
<feature type="transmembrane region" description="Helical" evidence="7">
    <location>
        <begin position="72"/>
        <end position="91"/>
    </location>
</feature>
<sequence length="326" mass="33575">MASGAHDLDRTPSALPALVLGCVLVGASSTFIKLSGTTAHTAAFYRCALALLVLAPVVLVEYRRYGRPPAPLPRLATASGVLLGADYLMWTQSILDAGAAVATVLIGVQVVVFPLLAWLVSREQVHRRFLVALPVMLAGLVLTGGVLDADPHAPHPIRGAILGIAAGVCYAGYLLLVRRASGAERRMVVTPVAFGTASAAAVIGVVGVASRDLAIGLDAPAWAWLIAVAVCGQALSFALINYGSVRLSAARAAAIMLLQPVAAIVLGVAVLHEHPTLSQYLGMAITITAIALATVGTKARPRPGRPSAGPISRTARPATGILVRRP</sequence>
<feature type="domain" description="EamA" evidence="8">
    <location>
        <begin position="17"/>
        <end position="143"/>
    </location>
</feature>
<dbReference type="SUPFAM" id="SSF103481">
    <property type="entry name" value="Multidrug resistance efflux transporter EmrE"/>
    <property type="match status" value="2"/>
</dbReference>
<keyword evidence="4 7" id="KW-1133">Transmembrane helix</keyword>
<feature type="transmembrane region" description="Helical" evidence="7">
    <location>
        <begin position="277"/>
        <end position="295"/>
    </location>
</feature>
<evidence type="ECO:0000256" key="2">
    <source>
        <dbReference type="ARBA" id="ARBA00007362"/>
    </source>
</evidence>
<gene>
    <name evidence="9" type="ORF">BJY24_006248</name>
</gene>
<dbReference type="InterPro" id="IPR050638">
    <property type="entry name" value="AA-Vitamin_Transporters"/>
</dbReference>
<proteinExistence type="inferred from homology"/>
<keyword evidence="3 7" id="KW-0812">Transmembrane</keyword>
<dbReference type="EMBL" id="JACHIT010000002">
    <property type="protein sequence ID" value="MBB5917336.1"/>
    <property type="molecule type" value="Genomic_DNA"/>
</dbReference>
<feature type="region of interest" description="Disordered" evidence="6">
    <location>
        <begin position="298"/>
        <end position="326"/>
    </location>
</feature>
<dbReference type="PANTHER" id="PTHR32322:SF2">
    <property type="entry name" value="EAMA DOMAIN-CONTAINING PROTEIN"/>
    <property type="match status" value="1"/>
</dbReference>
<feature type="transmembrane region" description="Helical" evidence="7">
    <location>
        <begin position="221"/>
        <end position="240"/>
    </location>
</feature>
<evidence type="ECO:0000256" key="1">
    <source>
        <dbReference type="ARBA" id="ARBA00004141"/>
    </source>
</evidence>
<feature type="transmembrane region" description="Helical" evidence="7">
    <location>
        <begin position="12"/>
        <end position="31"/>
    </location>
</feature>
<comment type="caution">
    <text evidence="9">The sequence shown here is derived from an EMBL/GenBank/DDBJ whole genome shotgun (WGS) entry which is preliminary data.</text>
</comment>
<feature type="transmembrane region" description="Helical" evidence="7">
    <location>
        <begin position="188"/>
        <end position="209"/>
    </location>
</feature>
<feature type="transmembrane region" description="Helical" evidence="7">
    <location>
        <begin position="43"/>
        <end position="60"/>
    </location>
</feature>
<accession>A0A7W9PJI6</accession>
<dbReference type="Gene3D" id="1.10.3730.20">
    <property type="match status" value="1"/>
</dbReference>